<organism evidence="2 3">
    <name type="scientific">Coccomyxa subellipsoidea (strain C-169)</name>
    <name type="common">Green microalga</name>
    <dbReference type="NCBI Taxonomy" id="574566"/>
    <lineage>
        <taxon>Eukaryota</taxon>
        <taxon>Viridiplantae</taxon>
        <taxon>Chlorophyta</taxon>
        <taxon>core chlorophytes</taxon>
        <taxon>Trebouxiophyceae</taxon>
        <taxon>Trebouxiophyceae incertae sedis</taxon>
        <taxon>Coccomyxaceae</taxon>
        <taxon>Coccomyxa</taxon>
        <taxon>Coccomyxa subellipsoidea</taxon>
    </lineage>
</organism>
<proteinExistence type="predicted"/>
<feature type="compositionally biased region" description="Basic residues" evidence="1">
    <location>
        <begin position="89"/>
        <end position="103"/>
    </location>
</feature>
<sequence length="343" mass="38379">MKLKTCANGGDGPFVNGVKTLEGLGSEEEATSSTSSKRTREHQDSADQPNDDEDRQQVKRARLDHTQVDFVEGDSESAPETATSGHAASRGRRPSAWRQRRRRERPDEHMQKQARLAEALQRAETAEQKNAASAADLDRTRRLLRKSLAAQQDLVQQNNEQRNLLTFKMGEAKLEAADQRHGASRLGKKSKELMYKLDRAWDILDDPAHVCHELADAQDRVRQLSNEVIKERTWRKQAQMIMEEHGLEGPAFPMPAIQPPPSFTPDSPCDHDSPLGSHAHCQGSREVSPDGEFGGFGIVWCEGPPAPITPPSLIEREAVPLLRPDELRSCLSKLTQQQQQQQQ</sequence>
<keyword evidence="3" id="KW-1185">Reference proteome</keyword>
<dbReference type="KEGG" id="csl:COCSUDRAFT_60533"/>
<dbReference type="EMBL" id="AGSI01000026">
    <property type="protein sequence ID" value="EIE18160.1"/>
    <property type="molecule type" value="Genomic_DNA"/>
</dbReference>
<comment type="caution">
    <text evidence="2">The sequence shown here is derived from an EMBL/GenBank/DDBJ whole genome shotgun (WGS) entry which is preliminary data.</text>
</comment>
<feature type="compositionally biased region" description="Basic and acidic residues" evidence="1">
    <location>
        <begin position="55"/>
        <end position="67"/>
    </location>
</feature>
<gene>
    <name evidence="2" type="ORF">COCSUDRAFT_60533</name>
</gene>
<dbReference type="GeneID" id="17036116"/>
<dbReference type="AlphaFoldDB" id="I0YIE1"/>
<feature type="region of interest" description="Disordered" evidence="1">
    <location>
        <begin position="1"/>
        <end position="115"/>
    </location>
</feature>
<evidence type="ECO:0000256" key="1">
    <source>
        <dbReference type="SAM" id="MobiDB-lite"/>
    </source>
</evidence>
<accession>I0YIE1</accession>
<name>I0YIE1_COCSC</name>
<protein>
    <submittedName>
        <fullName evidence="2">Uncharacterized protein</fullName>
    </submittedName>
</protein>
<reference evidence="2 3" key="1">
    <citation type="journal article" date="2012" name="Genome Biol.">
        <title>The genome of the polar eukaryotic microalga coccomyxa subellipsoidea reveals traits of cold adaptation.</title>
        <authorList>
            <person name="Blanc G."/>
            <person name="Agarkova I."/>
            <person name="Grimwood J."/>
            <person name="Kuo A."/>
            <person name="Brueggeman A."/>
            <person name="Dunigan D."/>
            <person name="Gurnon J."/>
            <person name="Ladunga I."/>
            <person name="Lindquist E."/>
            <person name="Lucas S."/>
            <person name="Pangilinan J."/>
            <person name="Proschold T."/>
            <person name="Salamov A."/>
            <person name="Schmutz J."/>
            <person name="Weeks D."/>
            <person name="Yamada T."/>
            <person name="Claverie J.M."/>
            <person name="Grigoriev I."/>
            <person name="Van Etten J."/>
            <person name="Lomsadze A."/>
            <person name="Borodovsky M."/>
        </authorList>
    </citation>
    <scope>NUCLEOTIDE SEQUENCE [LARGE SCALE GENOMIC DNA]</scope>
    <source>
        <strain evidence="2 3">C-169</strain>
    </source>
</reference>
<evidence type="ECO:0000313" key="3">
    <source>
        <dbReference type="Proteomes" id="UP000007264"/>
    </source>
</evidence>
<dbReference type="Proteomes" id="UP000007264">
    <property type="component" value="Unassembled WGS sequence"/>
</dbReference>
<dbReference type="RefSeq" id="XP_005642704.1">
    <property type="nucleotide sequence ID" value="XM_005642647.1"/>
</dbReference>
<evidence type="ECO:0000313" key="2">
    <source>
        <dbReference type="EMBL" id="EIE18160.1"/>
    </source>
</evidence>